<evidence type="ECO:0008006" key="3">
    <source>
        <dbReference type="Google" id="ProtNLM"/>
    </source>
</evidence>
<proteinExistence type="predicted"/>
<dbReference type="AlphaFoldDB" id="A0A9W6P1F7"/>
<sequence length="363" mass="38972">MTRSRLATALAEAVTRSSARTVQVEALRLVAVAADASLELAADARQRLLDALRELASAGEIVLPAERGTGWDRTRRPALPVWVRKAPARPSPPAARRELVRPAELRAVDALFRSHPPGEAQRALVDAVQLFLRDGRGPFHPARRSGAAPVPVEERPAVPFAERSLELTGDEKYLDQARTTRLFTDGILTPDLLRAFPVSSPLGTEHLGPGPVTLLVENVATFHSLVRRLRAAPGPAGSVVLGGGSRLAGVLRSLAARPERPLELRYFGDLDPPGVRFPGRADTAALGLPPLLPAVALYSLLVEAGTSRPDRERSARAGAAPLDWLPAAIRSRTAELFASGERLAQEWVGYEQLAAQDPTTLSR</sequence>
<organism evidence="1 2">
    <name type="scientific">Pseudonocardia halophobica</name>
    <dbReference type="NCBI Taxonomy" id="29401"/>
    <lineage>
        <taxon>Bacteria</taxon>
        <taxon>Bacillati</taxon>
        <taxon>Actinomycetota</taxon>
        <taxon>Actinomycetes</taxon>
        <taxon>Pseudonocardiales</taxon>
        <taxon>Pseudonocardiaceae</taxon>
        <taxon>Pseudonocardia</taxon>
    </lineage>
</organism>
<comment type="caution">
    <text evidence="1">The sequence shown here is derived from an EMBL/GenBank/DDBJ whole genome shotgun (WGS) entry which is preliminary data.</text>
</comment>
<gene>
    <name evidence="1" type="ORF">GCM10017577_72540</name>
</gene>
<dbReference type="EMBL" id="BSFQ01000065">
    <property type="protein sequence ID" value="GLL16099.1"/>
    <property type="molecule type" value="Genomic_DNA"/>
</dbReference>
<accession>A0A9W6P1F7</accession>
<reference evidence="1" key="1">
    <citation type="journal article" date="2014" name="Int. J. Syst. Evol. Microbiol.">
        <title>Complete genome sequence of Corynebacterium casei LMG S-19264T (=DSM 44701T), isolated from a smear-ripened cheese.</title>
        <authorList>
            <consortium name="US DOE Joint Genome Institute (JGI-PGF)"/>
            <person name="Walter F."/>
            <person name="Albersmeier A."/>
            <person name="Kalinowski J."/>
            <person name="Ruckert C."/>
        </authorList>
    </citation>
    <scope>NUCLEOTIDE SEQUENCE</scope>
    <source>
        <strain evidence="1">VKM Ac-1069</strain>
    </source>
</reference>
<evidence type="ECO:0000313" key="1">
    <source>
        <dbReference type="EMBL" id="GLL16099.1"/>
    </source>
</evidence>
<evidence type="ECO:0000313" key="2">
    <source>
        <dbReference type="Proteomes" id="UP001143463"/>
    </source>
</evidence>
<dbReference type="Proteomes" id="UP001143463">
    <property type="component" value="Unassembled WGS sequence"/>
</dbReference>
<protein>
    <recommendedName>
        <fullName evidence="3">Wadjet protein JetD C-terminal domain-containing protein</fullName>
    </recommendedName>
</protein>
<reference evidence="1" key="2">
    <citation type="submission" date="2023-01" db="EMBL/GenBank/DDBJ databases">
        <authorList>
            <person name="Sun Q."/>
            <person name="Evtushenko L."/>
        </authorList>
    </citation>
    <scope>NUCLEOTIDE SEQUENCE</scope>
    <source>
        <strain evidence="1">VKM Ac-1069</strain>
    </source>
</reference>
<keyword evidence="2" id="KW-1185">Reference proteome</keyword>
<name>A0A9W6P1F7_9PSEU</name>